<keyword evidence="2" id="KW-1185">Reference proteome</keyword>
<comment type="caution">
    <text evidence="1">The sequence shown here is derived from an EMBL/GenBank/DDBJ whole genome shotgun (WGS) entry which is preliminary data.</text>
</comment>
<name>A0ACC0K782_CHOFU</name>
<dbReference type="EMBL" id="CM046107">
    <property type="protein sequence ID" value="KAI8432268.1"/>
    <property type="molecule type" value="Genomic_DNA"/>
</dbReference>
<accession>A0ACC0K782</accession>
<proteinExistence type="predicted"/>
<evidence type="ECO:0000313" key="1">
    <source>
        <dbReference type="EMBL" id="KAI8432268.1"/>
    </source>
</evidence>
<reference evidence="1 2" key="1">
    <citation type="journal article" date="2022" name="Genome Biol. Evol.">
        <title>The Spruce Budworm Genome: Reconstructing the Evolutionary History of Antifreeze Proteins.</title>
        <authorList>
            <person name="Beliveau C."/>
            <person name="Gagne P."/>
            <person name="Picq S."/>
            <person name="Vernygora O."/>
            <person name="Keeling C.I."/>
            <person name="Pinkney K."/>
            <person name="Doucet D."/>
            <person name="Wen F."/>
            <person name="Johnston J.S."/>
            <person name="Maaroufi H."/>
            <person name="Boyle B."/>
            <person name="Laroche J."/>
            <person name="Dewar K."/>
            <person name="Juretic N."/>
            <person name="Blackburn G."/>
            <person name="Nisole A."/>
            <person name="Brunet B."/>
            <person name="Brandao M."/>
            <person name="Lumley L."/>
            <person name="Duan J."/>
            <person name="Quan G."/>
            <person name="Lucarotti C.J."/>
            <person name="Roe A.D."/>
            <person name="Sperling F.A.H."/>
            <person name="Levesque R.C."/>
            <person name="Cusson M."/>
        </authorList>
    </citation>
    <scope>NUCLEOTIDE SEQUENCE [LARGE SCALE GENOMIC DNA]</scope>
    <source>
        <strain evidence="1">Glfc:IPQL:Cfum</strain>
    </source>
</reference>
<evidence type="ECO:0000313" key="2">
    <source>
        <dbReference type="Proteomes" id="UP001064048"/>
    </source>
</evidence>
<gene>
    <name evidence="1" type="ORF">MSG28_004705</name>
</gene>
<dbReference type="Proteomes" id="UP001064048">
    <property type="component" value="Chromosome 7"/>
</dbReference>
<organism evidence="1 2">
    <name type="scientific">Choristoneura fumiferana</name>
    <name type="common">Spruce budworm moth</name>
    <name type="synonym">Archips fumiferana</name>
    <dbReference type="NCBI Taxonomy" id="7141"/>
    <lineage>
        <taxon>Eukaryota</taxon>
        <taxon>Metazoa</taxon>
        <taxon>Ecdysozoa</taxon>
        <taxon>Arthropoda</taxon>
        <taxon>Hexapoda</taxon>
        <taxon>Insecta</taxon>
        <taxon>Pterygota</taxon>
        <taxon>Neoptera</taxon>
        <taxon>Endopterygota</taxon>
        <taxon>Lepidoptera</taxon>
        <taxon>Glossata</taxon>
        <taxon>Ditrysia</taxon>
        <taxon>Tortricoidea</taxon>
        <taxon>Tortricidae</taxon>
        <taxon>Tortricinae</taxon>
        <taxon>Choristoneura</taxon>
    </lineage>
</organism>
<protein>
    <submittedName>
        <fullName evidence="1">Uncharacterized protein</fullName>
    </submittedName>
</protein>
<sequence>MPSFFFEYLEVVSSTSDTILCCLGSATLSSFSNRSKPAAVSAIAELRTIYTAKLKERDSLTLIIICTIFLRIKTSKLIHRVEGCRFLQNLRGMNECEPQGASVEAKASPSMTLSENSSSLCRGSPNNSKQIDLKEWQSAQLNAGMVLMNEQCASNRNIFFRGCFDAVQETSGQVNGFLCAVTMRAVLFLFGVLGTSSADVFDDELYRAALQPALCARQLAGMRRADCNADDLFDDELYRAALPPALCARQLAGMRRADCNADDLFDDELYRAALQPALCARQLAGMRRADCKCLLSYISALTTFRRRAVPSSAAAGAERAADDLFDDELYRAALQPALCARQLAGMRRADCNADDLFDDELYRAALQPALSARQLAGMRADCNADDLFDDELYRAALQPALCARQLAGMRRADFYDASFREPEGLLGGNLYSLGNYHQCLAINQDFPGNNIQGKYCMIRAPLTPPTLIHRVEGCRFLQNLRGMNECEPQGASVEAKASPSMTLSENSSSLCRGSPNNSCLITIYRALNDADVTGLLNGSSDDSSEDEQDVLLPPNKEMSSSSSSDAAEASSSSKEDKAPLSSLR</sequence>